<dbReference type="AlphaFoldDB" id="I3T0C6"/>
<sequence length="110" mass="11750">MEKMPALLMRACKGVARAFQASANLATESNERRSTSITSTFSAIPNPNPSDSICHLWIKSLARFVFLTAITTCAPDSANCLAISRPMPLVEPVTIQVRSLIGGNGIGLCK</sequence>
<dbReference type="EMBL" id="BT146174">
    <property type="protein sequence ID" value="AFK45968.1"/>
    <property type="molecule type" value="mRNA"/>
</dbReference>
<protein>
    <submittedName>
        <fullName evidence="1">Uncharacterized protein</fullName>
    </submittedName>
</protein>
<name>I3T0C6_MEDTR</name>
<accession>I3T0C6</accession>
<proteinExistence type="evidence at transcript level"/>
<evidence type="ECO:0000313" key="1">
    <source>
        <dbReference type="EMBL" id="AFK45968.1"/>
    </source>
</evidence>
<organism evidence="1">
    <name type="scientific">Medicago truncatula</name>
    <name type="common">Barrel medic</name>
    <name type="synonym">Medicago tribuloides</name>
    <dbReference type="NCBI Taxonomy" id="3880"/>
    <lineage>
        <taxon>Eukaryota</taxon>
        <taxon>Viridiplantae</taxon>
        <taxon>Streptophyta</taxon>
        <taxon>Embryophyta</taxon>
        <taxon>Tracheophyta</taxon>
        <taxon>Spermatophyta</taxon>
        <taxon>Magnoliopsida</taxon>
        <taxon>eudicotyledons</taxon>
        <taxon>Gunneridae</taxon>
        <taxon>Pentapetalae</taxon>
        <taxon>rosids</taxon>
        <taxon>fabids</taxon>
        <taxon>Fabales</taxon>
        <taxon>Fabaceae</taxon>
        <taxon>Papilionoideae</taxon>
        <taxon>50 kb inversion clade</taxon>
        <taxon>NPAAA clade</taxon>
        <taxon>Hologalegina</taxon>
        <taxon>IRL clade</taxon>
        <taxon>Trifolieae</taxon>
        <taxon>Medicago</taxon>
    </lineage>
</organism>
<reference evidence="1" key="1">
    <citation type="submission" date="2012-05" db="EMBL/GenBank/DDBJ databases">
        <authorList>
            <person name="Krishnakumar V."/>
            <person name="Cheung F."/>
            <person name="Xiao Y."/>
            <person name="Chan A."/>
            <person name="Moskal W.A."/>
            <person name="Town C.D."/>
        </authorList>
    </citation>
    <scope>NUCLEOTIDE SEQUENCE</scope>
</reference>